<dbReference type="HOGENOM" id="CLU_1224116_0_0_6"/>
<protein>
    <submittedName>
        <fullName evidence="1">Uncharacterized protein</fullName>
    </submittedName>
</protein>
<evidence type="ECO:0000313" key="2">
    <source>
        <dbReference type="Proteomes" id="UP000017640"/>
    </source>
</evidence>
<dbReference type="KEGG" id="spiu:SPICUR_03945"/>
<organism evidence="1 2">
    <name type="scientific">Spiribacter curvatus</name>
    <dbReference type="NCBI Taxonomy" id="1335757"/>
    <lineage>
        <taxon>Bacteria</taxon>
        <taxon>Pseudomonadati</taxon>
        <taxon>Pseudomonadota</taxon>
        <taxon>Gammaproteobacteria</taxon>
        <taxon>Chromatiales</taxon>
        <taxon>Ectothiorhodospiraceae</taxon>
        <taxon>Spiribacter</taxon>
    </lineage>
</organism>
<name>U5T3D6_9GAMM</name>
<proteinExistence type="predicted"/>
<keyword evidence="2" id="KW-1185">Reference proteome</keyword>
<gene>
    <name evidence="1" type="ORF">SPICUR_03945</name>
</gene>
<dbReference type="AlphaFoldDB" id="U5T3D6"/>
<dbReference type="EMBL" id="CP005990">
    <property type="protein sequence ID" value="AGY91776.1"/>
    <property type="molecule type" value="Genomic_DNA"/>
</dbReference>
<accession>U5T3D6</accession>
<reference evidence="1 2" key="1">
    <citation type="journal article" date="2013" name="BMC Genomics">
        <title>Genomes of "Spiribacter", a streamlined, successful halophilic bacterium.</title>
        <authorList>
            <person name="Lopez-Perez M."/>
            <person name="Ghai R."/>
            <person name="Leon M.J."/>
            <person name="Rodriguez-Olmos A."/>
            <person name="Copa-Patino J.L."/>
            <person name="Soliveri J."/>
            <person name="Sanchez-Porro C."/>
            <person name="Ventosa A."/>
            <person name="Rodriguez-Valera F."/>
        </authorList>
    </citation>
    <scope>NUCLEOTIDE SEQUENCE [LARGE SCALE GENOMIC DNA]</scope>
    <source>
        <strain evidence="1 2">UAH-SP71</strain>
    </source>
</reference>
<dbReference type="OrthoDB" id="9961216at2"/>
<dbReference type="STRING" id="1335757.SPICUR_03945"/>
<dbReference type="Proteomes" id="UP000017640">
    <property type="component" value="Chromosome"/>
</dbReference>
<evidence type="ECO:0000313" key="1">
    <source>
        <dbReference type="EMBL" id="AGY91776.1"/>
    </source>
</evidence>
<sequence>MLLSVGVLMAPPNALANDCDDALNGMPMPADAAGVYRDDQIVIGGIPMCQLAYTTHRPIKTLMPRYERHWRDITGDMLAQDRDADGIDEVLMHSGRQWGRYVEIQRSGSGHAVMISIMGVARADARSPTSYLPLPDGFELLVQQAHRDGVTVVADTPLTLARATERVVQRLQTAGWRVDERGARSAGQYQRITMGRGAETLNLNLIANHGTTELTMHRLTPPPAHE</sequence>
<dbReference type="RefSeq" id="WP_023366268.1">
    <property type="nucleotide sequence ID" value="NC_022664.1"/>
</dbReference>